<name>A0A1E1KHN3_9HELO</name>
<dbReference type="OrthoDB" id="61116at2759"/>
<dbReference type="PROSITE" id="PS51143">
    <property type="entry name" value="MT_A70"/>
    <property type="match status" value="1"/>
</dbReference>
<proteinExistence type="inferred from homology"/>
<comment type="similarity">
    <text evidence="1">Belongs to the MT-A70-like family.</text>
</comment>
<dbReference type="SUPFAM" id="SSF53335">
    <property type="entry name" value="S-adenosyl-L-methionine-dependent methyltransferases"/>
    <property type="match status" value="1"/>
</dbReference>
<accession>A0A1E1KHN3</accession>
<keyword evidence="3" id="KW-1185">Reference proteome</keyword>
<protein>
    <recommendedName>
        <fullName evidence="4">MT-A70-domain-containing protein</fullName>
    </recommendedName>
</protein>
<dbReference type="PANTHER" id="PTHR12829:SF4">
    <property type="entry name" value="N(6)-ADENINE-SPECIFIC METHYLTRANSFERASE METTL4"/>
    <property type="match status" value="1"/>
</dbReference>
<evidence type="ECO:0000256" key="1">
    <source>
        <dbReference type="PROSITE-ProRule" id="PRU00489"/>
    </source>
</evidence>
<evidence type="ECO:0000313" key="3">
    <source>
        <dbReference type="Proteomes" id="UP000178912"/>
    </source>
</evidence>
<dbReference type="Pfam" id="PF05063">
    <property type="entry name" value="MT-A70"/>
    <property type="match status" value="1"/>
</dbReference>
<reference evidence="3" key="1">
    <citation type="submission" date="2016-03" db="EMBL/GenBank/DDBJ databases">
        <authorList>
            <person name="Guldener U."/>
        </authorList>
    </citation>
    <scope>NUCLEOTIDE SEQUENCE [LARGE SCALE GENOMIC DNA]</scope>
    <source>
        <strain evidence="3">04CH-RAC-A.6.1</strain>
    </source>
</reference>
<dbReference type="InterPro" id="IPR002052">
    <property type="entry name" value="DNA_methylase_N6_adenine_CS"/>
</dbReference>
<evidence type="ECO:0008006" key="4">
    <source>
        <dbReference type="Google" id="ProtNLM"/>
    </source>
</evidence>
<dbReference type="EMBL" id="FJUX01000026">
    <property type="protein sequence ID" value="CZS96274.1"/>
    <property type="molecule type" value="Genomic_DNA"/>
</dbReference>
<dbReference type="PROSITE" id="PS00092">
    <property type="entry name" value="N6_MTASE"/>
    <property type="match status" value="1"/>
</dbReference>
<dbReference type="GO" id="GO:0032259">
    <property type="term" value="P:methylation"/>
    <property type="evidence" value="ECO:0007669"/>
    <property type="project" value="InterPro"/>
</dbReference>
<sequence length="442" mass="49923">MDNGILYENEDSTMLLVDIPRSLEAAQFQSSSSSPNASNFFRRLISSEPPLRPYPSLEPKSVKAKAALKGPSPEELLLRRHLEFALEKARDEWKEKGEWCLPRITESVTLKVEEDEDIDVDVNGPRKRMKLEEQEKKPGAKNELKAEENIKIEIEIEIDKIPCYSFPLSSHAHNPVLDDISESGLFYSNPSSSTQSIQLTSSQSTYSIPRQSTFILGSIADTRHFFSPYTSSPSLSSPTPKFDIILLDPPWPNRSAHRSKAYGTSSRNFQIRDLLSSIPIRDLLSEDGLVAVWITNRESLREMVLGKEGLFEGWGVAICEEWCWLKVTSGGEPICALDGVWRKPWEGVLIGRRTGGSNDHGRGEREGEKEGVVKGRIVIGVPDLHSRKPNLRHLFEKAMKRSSGEYQALEIFARYLTAGWWSWGNEVLKFQNDDCWADDSDL</sequence>
<dbReference type="InterPro" id="IPR007757">
    <property type="entry name" value="MT-A70-like"/>
</dbReference>
<dbReference type="GO" id="GO:0003676">
    <property type="term" value="F:nucleic acid binding"/>
    <property type="evidence" value="ECO:0007669"/>
    <property type="project" value="InterPro"/>
</dbReference>
<dbReference type="GO" id="GO:0005634">
    <property type="term" value="C:nucleus"/>
    <property type="evidence" value="ECO:0007669"/>
    <property type="project" value="TreeGrafter"/>
</dbReference>
<dbReference type="GO" id="GO:0008168">
    <property type="term" value="F:methyltransferase activity"/>
    <property type="evidence" value="ECO:0007669"/>
    <property type="project" value="InterPro"/>
</dbReference>
<dbReference type="InterPro" id="IPR029063">
    <property type="entry name" value="SAM-dependent_MTases_sf"/>
</dbReference>
<dbReference type="Proteomes" id="UP000178912">
    <property type="component" value="Unassembled WGS sequence"/>
</dbReference>
<evidence type="ECO:0000313" key="2">
    <source>
        <dbReference type="EMBL" id="CZS96274.1"/>
    </source>
</evidence>
<organism evidence="2 3">
    <name type="scientific">Rhynchosporium agropyri</name>
    <dbReference type="NCBI Taxonomy" id="914238"/>
    <lineage>
        <taxon>Eukaryota</taxon>
        <taxon>Fungi</taxon>
        <taxon>Dikarya</taxon>
        <taxon>Ascomycota</taxon>
        <taxon>Pezizomycotina</taxon>
        <taxon>Leotiomycetes</taxon>
        <taxon>Helotiales</taxon>
        <taxon>Ploettnerulaceae</taxon>
        <taxon>Rhynchosporium</taxon>
    </lineage>
</organism>
<gene>
    <name evidence="2" type="ORF">RAG0_05655</name>
</gene>
<dbReference type="PANTHER" id="PTHR12829">
    <property type="entry name" value="N6-ADENOSINE-METHYLTRANSFERASE"/>
    <property type="match status" value="1"/>
</dbReference>
<dbReference type="AlphaFoldDB" id="A0A1E1KHN3"/>